<dbReference type="SUPFAM" id="SSF52980">
    <property type="entry name" value="Restriction endonuclease-like"/>
    <property type="match status" value="1"/>
</dbReference>
<accession>A0A8J7I1A6</accession>
<dbReference type="InterPro" id="IPR012296">
    <property type="entry name" value="Nuclease_put_TT1808"/>
</dbReference>
<keyword evidence="2" id="KW-0540">Nuclease</keyword>
<dbReference type="InterPro" id="IPR008538">
    <property type="entry name" value="Uma2"/>
</dbReference>
<dbReference type="Gene3D" id="3.90.1570.10">
    <property type="entry name" value="tt1808, chain A"/>
    <property type="match status" value="1"/>
</dbReference>
<dbReference type="Pfam" id="PF05685">
    <property type="entry name" value="Uma2"/>
    <property type="match status" value="1"/>
</dbReference>
<dbReference type="GO" id="GO:0004519">
    <property type="term" value="F:endonuclease activity"/>
    <property type="evidence" value="ECO:0007669"/>
    <property type="project" value="UniProtKB-KW"/>
</dbReference>
<dbReference type="Proteomes" id="UP000662314">
    <property type="component" value="Unassembled WGS sequence"/>
</dbReference>
<comment type="caution">
    <text evidence="2">The sequence shown here is derived from an EMBL/GenBank/DDBJ whole genome shotgun (WGS) entry which is preliminary data.</text>
</comment>
<dbReference type="RefSeq" id="WP_214430512.1">
    <property type="nucleotide sequence ID" value="NZ_CAWPUQ010000110.1"/>
</dbReference>
<keyword evidence="3" id="KW-1185">Reference proteome</keyword>
<dbReference type="InterPro" id="IPR011335">
    <property type="entry name" value="Restrct_endonuc-II-like"/>
</dbReference>
<evidence type="ECO:0000313" key="2">
    <source>
        <dbReference type="EMBL" id="MBH8571673.1"/>
    </source>
</evidence>
<sequence length="224" mass="25520">MTQALRKLVTFDEFVAKYPDNTLKRYELHDGVIVEMPQPTGDHEEIIVFLTTKITLEYSRLSLPYGRPKTVLVKPPENESAYSPDVLILNLPNLVNEPLWKKESTVTQAASIPLVIEVVSTAVASSRETRPTHCLTNWRDDYHKKYADYEEMGIPEYWIVDYAALGGREFIGKPKQPTILVCCLDEGEYQINKFRGNDRIQSLIFPELNLTVQQIFEAGGTIIS</sequence>
<dbReference type="PANTHER" id="PTHR34107">
    <property type="entry name" value="SLL0198 PROTEIN-RELATED"/>
    <property type="match status" value="1"/>
</dbReference>
<keyword evidence="2" id="KW-0378">Hydrolase</keyword>
<evidence type="ECO:0000259" key="1">
    <source>
        <dbReference type="Pfam" id="PF05685"/>
    </source>
</evidence>
<dbReference type="CDD" id="cd06260">
    <property type="entry name" value="DUF820-like"/>
    <property type="match status" value="1"/>
</dbReference>
<protein>
    <submittedName>
        <fullName evidence="2">Uma2 family endonuclease</fullName>
    </submittedName>
</protein>
<dbReference type="EMBL" id="JAECZA010000002">
    <property type="protein sequence ID" value="MBH8571673.1"/>
    <property type="molecule type" value="Genomic_DNA"/>
</dbReference>
<name>A0A8J7I1A6_9NOST</name>
<keyword evidence="2" id="KW-0255">Endonuclease</keyword>
<gene>
    <name evidence="2" type="ORF">I8752_01250</name>
</gene>
<feature type="domain" description="Putative restriction endonuclease" evidence="1">
    <location>
        <begin position="12"/>
        <end position="213"/>
    </location>
</feature>
<dbReference type="AlphaFoldDB" id="A0A8J7I1A6"/>
<evidence type="ECO:0000313" key="3">
    <source>
        <dbReference type="Proteomes" id="UP000662314"/>
    </source>
</evidence>
<dbReference type="PANTHER" id="PTHR34107:SF2">
    <property type="entry name" value="SLL0888 PROTEIN"/>
    <property type="match status" value="1"/>
</dbReference>
<proteinExistence type="predicted"/>
<organism evidence="2 3">
    <name type="scientific">Dendronalium phyllosphericum CENA369</name>
    <dbReference type="NCBI Taxonomy" id="1725256"/>
    <lineage>
        <taxon>Bacteria</taxon>
        <taxon>Bacillati</taxon>
        <taxon>Cyanobacteriota</taxon>
        <taxon>Cyanophyceae</taxon>
        <taxon>Nostocales</taxon>
        <taxon>Nostocaceae</taxon>
        <taxon>Dendronalium</taxon>
        <taxon>Dendronalium phyllosphericum</taxon>
    </lineage>
</organism>
<reference evidence="2 3" key="1">
    <citation type="journal article" date="2021" name="Int. J. Syst. Evol. Microbiol.">
        <title>Amazonocrinis nigriterrae gen. nov., sp. nov., Atlanticothrix silvestris gen. nov., sp. nov. and Dendronalium phyllosphericum gen. nov., sp. nov., nostocacean cyanobacteria from Brazilian environments.</title>
        <authorList>
            <person name="Alvarenga D.O."/>
            <person name="Andreote A.P.D."/>
            <person name="Branco L.H.Z."/>
            <person name="Delbaje E."/>
            <person name="Cruz R.B."/>
            <person name="Varani A.M."/>
            <person name="Fiore M.F."/>
        </authorList>
    </citation>
    <scope>NUCLEOTIDE SEQUENCE [LARGE SCALE GENOMIC DNA]</scope>
    <source>
        <strain evidence="2 3">CENA369</strain>
    </source>
</reference>